<dbReference type="InterPro" id="IPR005337">
    <property type="entry name" value="RapZ-like"/>
</dbReference>
<dbReference type="GO" id="GO:0005525">
    <property type="term" value="F:GTP binding"/>
    <property type="evidence" value="ECO:0007669"/>
    <property type="project" value="UniProtKB-UniRule"/>
</dbReference>
<name>A0A6I4NVE8_9MICO</name>
<dbReference type="EMBL" id="WSTA01000001">
    <property type="protein sequence ID" value="MWB97062.1"/>
    <property type="molecule type" value="Genomic_DNA"/>
</dbReference>
<keyword evidence="1 4" id="KW-0547">Nucleotide-binding</keyword>
<organism evidence="7 8">
    <name type="scientific">Agromyces seonyuensis</name>
    <dbReference type="NCBI Taxonomy" id="2662446"/>
    <lineage>
        <taxon>Bacteria</taxon>
        <taxon>Bacillati</taxon>
        <taxon>Actinomycetota</taxon>
        <taxon>Actinomycetes</taxon>
        <taxon>Micrococcales</taxon>
        <taxon>Microbacteriaceae</taxon>
        <taxon>Agromyces</taxon>
    </lineage>
</organism>
<evidence type="ECO:0000256" key="2">
    <source>
        <dbReference type="ARBA" id="ARBA00022840"/>
    </source>
</evidence>
<evidence type="ECO:0000259" key="6">
    <source>
        <dbReference type="Pfam" id="PF22740"/>
    </source>
</evidence>
<dbReference type="Pfam" id="PF22740">
    <property type="entry name" value="PapZ_C"/>
    <property type="match status" value="1"/>
</dbReference>
<proteinExistence type="inferred from homology"/>
<dbReference type="PANTHER" id="PTHR30448:SF0">
    <property type="entry name" value="RNASE ADAPTER PROTEIN RAPZ"/>
    <property type="match status" value="1"/>
</dbReference>
<keyword evidence="8" id="KW-1185">Reference proteome</keyword>
<dbReference type="NCBIfam" id="NF003828">
    <property type="entry name" value="PRK05416.1"/>
    <property type="match status" value="1"/>
</dbReference>
<evidence type="ECO:0000256" key="1">
    <source>
        <dbReference type="ARBA" id="ARBA00022741"/>
    </source>
</evidence>
<feature type="domain" description="RapZ-like N-terminal" evidence="5">
    <location>
        <begin position="9"/>
        <end position="160"/>
    </location>
</feature>
<evidence type="ECO:0000256" key="4">
    <source>
        <dbReference type="HAMAP-Rule" id="MF_00636"/>
    </source>
</evidence>
<dbReference type="GO" id="GO:0005524">
    <property type="term" value="F:ATP binding"/>
    <property type="evidence" value="ECO:0007669"/>
    <property type="project" value="UniProtKB-UniRule"/>
</dbReference>
<sequence length="290" mass="31508">MTDDAEREFLILTGMSGAGRTTAGNALEDLGWYVVDNLPPQMLRPLADLATRAGDSLPRVAAVIDIRGGALFSELEQSLAALRDVVDVRVVFLDASDTALVRRFEAVRRPHPLQGEGTPLEGILAERARLADMRTQSDLVIDTSELNIHQLATLVTESFAAGGSPELRVTVQSFGFKYGLPPDADWVADARFLPNPFWNPELRPFTGEDAAVSEYVLAQPGAIDFVEAYAAALRPALDGYRRENKRHATVAIGCTGGKHRSVALVRELSRRIAGIPGVSVSVRHRDLGRE</sequence>
<evidence type="ECO:0000313" key="7">
    <source>
        <dbReference type="EMBL" id="MWB97062.1"/>
    </source>
</evidence>
<accession>A0A6I4NVE8</accession>
<dbReference type="InterPro" id="IPR053930">
    <property type="entry name" value="RapZ-like_N"/>
</dbReference>
<evidence type="ECO:0000313" key="8">
    <source>
        <dbReference type="Proteomes" id="UP000438182"/>
    </source>
</evidence>
<dbReference type="InterPro" id="IPR053931">
    <property type="entry name" value="RapZ_C"/>
</dbReference>
<dbReference type="PIRSF" id="PIRSF005052">
    <property type="entry name" value="P-loopkin"/>
    <property type="match status" value="1"/>
</dbReference>
<dbReference type="InterPro" id="IPR027417">
    <property type="entry name" value="P-loop_NTPase"/>
</dbReference>
<dbReference type="Pfam" id="PF03668">
    <property type="entry name" value="RapZ-like_N"/>
    <property type="match status" value="1"/>
</dbReference>
<comment type="caution">
    <text evidence="7">The sequence shown here is derived from an EMBL/GenBank/DDBJ whole genome shotgun (WGS) entry which is preliminary data.</text>
</comment>
<dbReference type="Gene3D" id="3.40.50.300">
    <property type="entry name" value="P-loop containing nucleotide triphosphate hydrolases"/>
    <property type="match status" value="1"/>
</dbReference>
<dbReference type="AlphaFoldDB" id="A0A6I4NVE8"/>
<reference evidence="7 8" key="1">
    <citation type="submission" date="2019-12" db="EMBL/GenBank/DDBJ databases">
        <authorList>
            <person name="Kim Y.S."/>
        </authorList>
    </citation>
    <scope>NUCLEOTIDE SEQUENCE [LARGE SCALE GENOMIC DNA]</scope>
    <source>
        <strain evidence="7 8">MMS17-SY077</strain>
    </source>
</reference>
<gene>
    <name evidence="7" type="primary">rapZ</name>
    <name evidence="7" type="ORF">GB864_00600</name>
</gene>
<feature type="domain" description="RapZ C-terminal" evidence="6">
    <location>
        <begin position="168"/>
        <end position="287"/>
    </location>
</feature>
<evidence type="ECO:0000259" key="5">
    <source>
        <dbReference type="Pfam" id="PF03668"/>
    </source>
</evidence>
<feature type="binding site" evidence="4">
    <location>
        <begin position="14"/>
        <end position="21"/>
    </location>
    <ligand>
        <name>ATP</name>
        <dbReference type="ChEBI" id="CHEBI:30616"/>
    </ligand>
</feature>
<dbReference type="Proteomes" id="UP000438182">
    <property type="component" value="Unassembled WGS sequence"/>
</dbReference>
<dbReference type="HAMAP" id="MF_00636">
    <property type="entry name" value="RapZ_like"/>
    <property type="match status" value="1"/>
</dbReference>
<dbReference type="PANTHER" id="PTHR30448">
    <property type="entry name" value="RNASE ADAPTER PROTEIN RAPZ"/>
    <property type="match status" value="1"/>
</dbReference>
<feature type="binding site" evidence="4">
    <location>
        <begin position="65"/>
        <end position="68"/>
    </location>
    <ligand>
        <name>GTP</name>
        <dbReference type="ChEBI" id="CHEBI:37565"/>
    </ligand>
</feature>
<keyword evidence="2 4" id="KW-0067">ATP-binding</keyword>
<dbReference type="SUPFAM" id="SSF52540">
    <property type="entry name" value="P-loop containing nucleoside triphosphate hydrolases"/>
    <property type="match status" value="1"/>
</dbReference>
<protein>
    <submittedName>
        <fullName evidence="7">RNase adapter RapZ</fullName>
    </submittedName>
</protein>
<keyword evidence="3 4" id="KW-0342">GTP-binding</keyword>
<evidence type="ECO:0000256" key="3">
    <source>
        <dbReference type="ARBA" id="ARBA00023134"/>
    </source>
</evidence>
<dbReference type="RefSeq" id="WP_160422331.1">
    <property type="nucleotide sequence ID" value="NZ_WSTA01000001.1"/>
</dbReference>